<dbReference type="InterPro" id="IPR001254">
    <property type="entry name" value="Trypsin_dom"/>
</dbReference>
<dbReference type="EC" id="3.4.21.36" evidence="10"/>
<evidence type="ECO:0000256" key="9">
    <source>
        <dbReference type="ARBA" id="ARBA00036864"/>
    </source>
</evidence>
<dbReference type="SUPFAM" id="SSF50494">
    <property type="entry name" value="Trypsin-like serine proteases"/>
    <property type="match status" value="1"/>
</dbReference>
<dbReference type="InterPro" id="IPR001314">
    <property type="entry name" value="Peptidase_S1A"/>
</dbReference>
<dbReference type="Gene3D" id="2.40.10.10">
    <property type="entry name" value="Trypsin-like serine proteases"/>
    <property type="match status" value="3"/>
</dbReference>
<comment type="catalytic activity">
    <reaction evidence="9">
        <text>Hydrolysis of proteins, including elastin. Preferential cleavage: Ala-|-Xaa.</text>
        <dbReference type="EC" id="3.4.21.36"/>
    </reaction>
</comment>
<dbReference type="PANTHER" id="PTHR24257:SF0">
    <property type="entry name" value="CHYMOTRYPSIN-LIKE ELASTASE FAMILY MEMBER 1"/>
    <property type="match status" value="1"/>
</dbReference>
<dbReference type="InterPro" id="IPR043504">
    <property type="entry name" value="Peptidase_S1_PA_chymotrypsin"/>
</dbReference>
<name>A0A803W1B9_FICAL</name>
<keyword evidence="14" id="KW-1185">Reference proteome</keyword>
<dbReference type="InterPro" id="IPR050850">
    <property type="entry name" value="Peptidase_S1_Elastase_sf"/>
</dbReference>
<feature type="domain" description="Peptidase S1" evidence="12">
    <location>
        <begin position="2"/>
        <end position="200"/>
    </location>
</feature>
<evidence type="ECO:0000256" key="1">
    <source>
        <dbReference type="ARBA" id="ARBA00001913"/>
    </source>
</evidence>
<evidence type="ECO:0000256" key="8">
    <source>
        <dbReference type="ARBA" id="ARBA00022837"/>
    </source>
</evidence>
<feature type="compositionally biased region" description="Low complexity" evidence="11">
    <location>
        <begin position="243"/>
        <end position="259"/>
    </location>
</feature>
<comment type="subcellular location">
    <subcellularLocation>
        <location evidence="2">Secreted</location>
    </subcellularLocation>
</comment>
<dbReference type="PROSITE" id="PS00134">
    <property type="entry name" value="TRYPSIN_HIS"/>
    <property type="match status" value="1"/>
</dbReference>
<accession>A0A803W1B9</accession>
<feature type="region of interest" description="Disordered" evidence="11">
    <location>
        <begin position="1"/>
        <end position="20"/>
    </location>
</feature>
<dbReference type="AlphaFoldDB" id="A0A803W1B9"/>
<dbReference type="CDD" id="cd00190">
    <property type="entry name" value="Tryp_SPc"/>
    <property type="match status" value="1"/>
</dbReference>
<comment type="cofactor">
    <cofactor evidence="1">
        <name>Ca(2+)</name>
        <dbReference type="ChEBI" id="CHEBI:29108"/>
    </cofactor>
</comment>
<keyword evidence="3" id="KW-0964">Secreted</keyword>
<evidence type="ECO:0000256" key="11">
    <source>
        <dbReference type="SAM" id="MobiDB-lite"/>
    </source>
</evidence>
<dbReference type="PROSITE" id="PS50240">
    <property type="entry name" value="TRYPSIN_DOM"/>
    <property type="match status" value="1"/>
</dbReference>
<dbReference type="PANTHER" id="PTHR24257">
    <property type="entry name" value="CHYMOTRYPSIN-LIKE ELASTASE FAMILY MEMBER"/>
    <property type="match status" value="1"/>
</dbReference>
<keyword evidence="7" id="KW-0720">Serine protease</keyword>
<sequence>MLRAGSRWDAARGRPARVSPPPQVSLQYYSGGGWYHTCGGSLIQRNWVMTAAHCRPLAASAVRHNLNANEGSEQIFSVSKIIVHPYWNSNNVAAGYDIALFRLNGYASLNGAVQLAVLPQEGTILPNNYPCYITGWGLTRSECRAPPGDSGGPLHCAVNGQYQVHGVTSFVSSQGCNVLRKPTVFTRVSAYVSWINSVRAGVPRPPVHTRNWPCCTEPAATGAPLSPWSCPAERNTRVGRGGSPSTALATGAGAAPGTAAATRGLGPVLLLPSRKTRRGCSVSREGTRAGEGAGAAQGAGEAQPGEREALRGPCGSAQLPEKRGQLAGVGTGTGGEGRVSSCVRIGSGCSSGDCHIPLP</sequence>
<gene>
    <name evidence="13" type="primary">CELA1</name>
</gene>
<dbReference type="GO" id="GO:0005615">
    <property type="term" value="C:extracellular space"/>
    <property type="evidence" value="ECO:0007669"/>
    <property type="project" value="TreeGrafter"/>
</dbReference>
<evidence type="ECO:0000313" key="13">
    <source>
        <dbReference type="Ensembl" id="ENSFALP00000028775.1"/>
    </source>
</evidence>
<organism evidence="13 14">
    <name type="scientific">Ficedula albicollis</name>
    <name type="common">Collared flycatcher</name>
    <name type="synonym">Muscicapa albicollis</name>
    <dbReference type="NCBI Taxonomy" id="59894"/>
    <lineage>
        <taxon>Eukaryota</taxon>
        <taxon>Metazoa</taxon>
        <taxon>Chordata</taxon>
        <taxon>Craniata</taxon>
        <taxon>Vertebrata</taxon>
        <taxon>Euteleostomi</taxon>
        <taxon>Archelosauria</taxon>
        <taxon>Archosauria</taxon>
        <taxon>Dinosauria</taxon>
        <taxon>Saurischia</taxon>
        <taxon>Theropoda</taxon>
        <taxon>Coelurosauria</taxon>
        <taxon>Aves</taxon>
        <taxon>Neognathae</taxon>
        <taxon>Neoaves</taxon>
        <taxon>Telluraves</taxon>
        <taxon>Australaves</taxon>
        <taxon>Passeriformes</taxon>
        <taxon>Muscicapidae</taxon>
        <taxon>Ficedula</taxon>
    </lineage>
</organism>
<keyword evidence="8" id="KW-0106">Calcium</keyword>
<evidence type="ECO:0000256" key="6">
    <source>
        <dbReference type="ARBA" id="ARBA00022801"/>
    </source>
</evidence>
<evidence type="ECO:0000259" key="12">
    <source>
        <dbReference type="PROSITE" id="PS50240"/>
    </source>
</evidence>
<evidence type="ECO:0000256" key="4">
    <source>
        <dbReference type="ARBA" id="ARBA00022670"/>
    </source>
</evidence>
<proteinExistence type="predicted"/>
<dbReference type="GeneTree" id="ENSGT01030000234528"/>
<feature type="region of interest" description="Disordered" evidence="11">
    <location>
        <begin position="236"/>
        <end position="259"/>
    </location>
</feature>
<reference evidence="13" key="2">
    <citation type="submission" date="2025-08" db="UniProtKB">
        <authorList>
            <consortium name="Ensembl"/>
        </authorList>
    </citation>
    <scope>IDENTIFICATION</scope>
</reference>
<keyword evidence="5" id="KW-0479">Metal-binding</keyword>
<dbReference type="Pfam" id="PF00089">
    <property type="entry name" value="Trypsin"/>
    <property type="match status" value="2"/>
</dbReference>
<dbReference type="InterPro" id="IPR009003">
    <property type="entry name" value="Peptidase_S1_PA"/>
</dbReference>
<evidence type="ECO:0000256" key="5">
    <source>
        <dbReference type="ARBA" id="ARBA00022723"/>
    </source>
</evidence>
<evidence type="ECO:0000256" key="10">
    <source>
        <dbReference type="ARBA" id="ARBA00039015"/>
    </source>
</evidence>
<dbReference type="GO" id="GO:0006508">
    <property type="term" value="P:proteolysis"/>
    <property type="evidence" value="ECO:0007669"/>
    <property type="project" value="UniProtKB-KW"/>
</dbReference>
<dbReference type="GO" id="GO:0004252">
    <property type="term" value="F:serine-type endopeptidase activity"/>
    <property type="evidence" value="ECO:0007669"/>
    <property type="project" value="UniProtKB-EC"/>
</dbReference>
<feature type="compositionally biased region" description="Gly residues" evidence="11">
    <location>
        <begin position="327"/>
        <end position="337"/>
    </location>
</feature>
<dbReference type="InterPro" id="IPR018114">
    <property type="entry name" value="TRYPSIN_HIS"/>
</dbReference>
<reference evidence="14" key="1">
    <citation type="journal article" date="2012" name="Nature">
        <title>The genomic landscape of species divergence in Ficedula flycatchers.</title>
        <authorList>
            <person name="Ellegren H."/>
            <person name="Smeds L."/>
            <person name="Burri R."/>
            <person name="Olason P.I."/>
            <person name="Backstrom N."/>
            <person name="Kawakami T."/>
            <person name="Kunstner A."/>
            <person name="Makinen H."/>
            <person name="Nadachowska-Brzyska K."/>
            <person name="Qvarnstrom A."/>
            <person name="Uebbing S."/>
            <person name="Wolf J.B."/>
        </authorList>
    </citation>
    <scope>NUCLEOTIDE SEQUENCE [LARGE SCALE GENOMIC DNA]</scope>
</reference>
<keyword evidence="6" id="KW-0378">Hydrolase</keyword>
<evidence type="ECO:0000313" key="14">
    <source>
        <dbReference type="Proteomes" id="UP000016665"/>
    </source>
</evidence>
<dbReference type="GO" id="GO:0046872">
    <property type="term" value="F:metal ion binding"/>
    <property type="evidence" value="ECO:0007669"/>
    <property type="project" value="UniProtKB-KW"/>
</dbReference>
<reference evidence="13" key="3">
    <citation type="submission" date="2025-09" db="UniProtKB">
        <authorList>
            <consortium name="Ensembl"/>
        </authorList>
    </citation>
    <scope>IDENTIFICATION</scope>
</reference>
<dbReference type="SMART" id="SM00020">
    <property type="entry name" value="Tryp_SPc"/>
    <property type="match status" value="1"/>
</dbReference>
<protein>
    <recommendedName>
        <fullName evidence="10">pancreatic elastase</fullName>
        <ecNumber evidence="10">3.4.21.36</ecNumber>
    </recommendedName>
</protein>
<feature type="region of interest" description="Disordered" evidence="11">
    <location>
        <begin position="276"/>
        <end position="337"/>
    </location>
</feature>
<keyword evidence="4" id="KW-0645">Protease</keyword>
<dbReference type="PRINTS" id="PR00722">
    <property type="entry name" value="CHYMOTRYPSIN"/>
</dbReference>
<dbReference type="Ensembl" id="ENSFALT00000034953.1">
    <property type="protein sequence ID" value="ENSFALP00000028775.1"/>
    <property type="gene ID" value="ENSFALG00000004706.2"/>
</dbReference>
<evidence type="ECO:0000256" key="3">
    <source>
        <dbReference type="ARBA" id="ARBA00022525"/>
    </source>
</evidence>
<evidence type="ECO:0000256" key="7">
    <source>
        <dbReference type="ARBA" id="ARBA00022825"/>
    </source>
</evidence>
<dbReference type="Proteomes" id="UP000016665">
    <property type="component" value="Linkage group LGE22"/>
</dbReference>
<evidence type="ECO:0000256" key="2">
    <source>
        <dbReference type="ARBA" id="ARBA00004613"/>
    </source>
</evidence>